<dbReference type="PANTHER" id="PTHR32361:SF3">
    <property type="entry name" value="REDUCTASE, PUTATIVE (AFU_ORTHOLOGUE AFUA_6G13750)-RELATED"/>
    <property type="match status" value="1"/>
</dbReference>
<evidence type="ECO:0000256" key="1">
    <source>
        <dbReference type="ARBA" id="ARBA00004651"/>
    </source>
</evidence>
<dbReference type="SUPFAM" id="SSF63380">
    <property type="entry name" value="Riboflavin synthase domain-like"/>
    <property type="match status" value="1"/>
</dbReference>
<keyword evidence="11 14" id="KW-0472">Membrane</keyword>
<comment type="catalytic activity">
    <reaction evidence="12">
        <text>2 a Fe(II)-siderophore + NADP(+) + H(+) = 2 a Fe(III)-siderophore + NADPH</text>
        <dbReference type="Rhea" id="RHEA:28795"/>
        <dbReference type="Rhea" id="RHEA-COMP:11342"/>
        <dbReference type="Rhea" id="RHEA-COMP:11344"/>
        <dbReference type="ChEBI" id="CHEBI:15378"/>
        <dbReference type="ChEBI" id="CHEBI:29033"/>
        <dbReference type="ChEBI" id="CHEBI:29034"/>
        <dbReference type="ChEBI" id="CHEBI:57783"/>
        <dbReference type="ChEBI" id="CHEBI:58349"/>
        <dbReference type="EC" id="1.16.1.9"/>
    </reaction>
</comment>
<evidence type="ECO:0000256" key="12">
    <source>
        <dbReference type="ARBA" id="ARBA00048483"/>
    </source>
</evidence>
<dbReference type="SFLD" id="SFLDG01168">
    <property type="entry name" value="Ferric_reductase_subgroup_(FRE"/>
    <property type="match status" value="1"/>
</dbReference>
<feature type="region of interest" description="Disordered" evidence="13">
    <location>
        <begin position="631"/>
        <end position="658"/>
    </location>
</feature>
<dbReference type="GO" id="GO:0005886">
    <property type="term" value="C:plasma membrane"/>
    <property type="evidence" value="ECO:0007669"/>
    <property type="project" value="UniProtKB-SubCell"/>
</dbReference>
<dbReference type="GO" id="GO:0052851">
    <property type="term" value="F:ferric-chelate reductase (NADPH) activity"/>
    <property type="evidence" value="ECO:0007669"/>
    <property type="project" value="UniProtKB-EC"/>
</dbReference>
<dbReference type="InterPro" id="IPR017927">
    <property type="entry name" value="FAD-bd_FR_type"/>
</dbReference>
<reference evidence="16" key="1">
    <citation type="submission" date="2020-01" db="EMBL/GenBank/DDBJ databases">
        <authorList>
            <person name="Feng Z.H.Z."/>
        </authorList>
    </citation>
    <scope>NUCLEOTIDE SEQUENCE</scope>
    <source>
        <strain evidence="16">CBS107.38</strain>
    </source>
</reference>
<dbReference type="Proteomes" id="UP000596902">
    <property type="component" value="Unassembled WGS sequence"/>
</dbReference>
<keyword evidence="7" id="KW-0249">Electron transport</keyword>
<dbReference type="InterPro" id="IPR051410">
    <property type="entry name" value="Ferric/Cupric_Reductase"/>
</dbReference>
<protein>
    <recommendedName>
        <fullName evidence="3">ferric-chelate reductase (NADPH)</fullName>
        <ecNumber evidence="3">1.16.1.9</ecNumber>
    </recommendedName>
</protein>
<dbReference type="GeneID" id="62201236"/>
<dbReference type="Pfam" id="PF08022">
    <property type="entry name" value="FAD_binding_8"/>
    <property type="match status" value="1"/>
</dbReference>
<feature type="transmembrane region" description="Helical" evidence="14">
    <location>
        <begin position="206"/>
        <end position="226"/>
    </location>
</feature>
<dbReference type="EC" id="1.16.1.9" evidence="3"/>
<keyword evidence="9" id="KW-0560">Oxidoreductase</keyword>
<evidence type="ECO:0000256" key="6">
    <source>
        <dbReference type="ARBA" id="ARBA00022692"/>
    </source>
</evidence>
<dbReference type="InterPro" id="IPR013130">
    <property type="entry name" value="Fe3_Rdtase_TM_dom"/>
</dbReference>
<accession>A0A8H7BGW6</accession>
<evidence type="ECO:0000256" key="9">
    <source>
        <dbReference type="ARBA" id="ARBA00023002"/>
    </source>
</evidence>
<evidence type="ECO:0000256" key="14">
    <source>
        <dbReference type="SAM" id="Phobius"/>
    </source>
</evidence>
<reference evidence="16" key="2">
    <citation type="submission" date="2020-08" db="EMBL/GenBank/DDBJ databases">
        <title>Draft Genome Sequence of Cumin Blight Pathogen Alternaria burnsii.</title>
        <authorList>
            <person name="Feng Z."/>
        </authorList>
    </citation>
    <scope>NUCLEOTIDE SEQUENCE</scope>
    <source>
        <strain evidence="16">CBS107.38</strain>
    </source>
</reference>
<dbReference type="Pfam" id="PF01794">
    <property type="entry name" value="Ferric_reduct"/>
    <property type="match status" value="1"/>
</dbReference>
<dbReference type="RefSeq" id="XP_038789336.1">
    <property type="nucleotide sequence ID" value="XM_038928058.1"/>
</dbReference>
<gene>
    <name evidence="16" type="ORF">GT037_003011</name>
</gene>
<dbReference type="GO" id="GO:0006879">
    <property type="term" value="P:intracellular iron ion homeostasis"/>
    <property type="evidence" value="ECO:0007669"/>
    <property type="project" value="TreeGrafter"/>
</dbReference>
<evidence type="ECO:0000256" key="10">
    <source>
        <dbReference type="ARBA" id="ARBA00023065"/>
    </source>
</evidence>
<dbReference type="GO" id="GO:0006826">
    <property type="term" value="P:iron ion transport"/>
    <property type="evidence" value="ECO:0007669"/>
    <property type="project" value="UniProtKB-ARBA"/>
</dbReference>
<keyword evidence="4" id="KW-0813">Transport</keyword>
<keyword evidence="8 14" id="KW-1133">Transmembrane helix</keyword>
<evidence type="ECO:0000256" key="4">
    <source>
        <dbReference type="ARBA" id="ARBA00022448"/>
    </source>
</evidence>
<comment type="similarity">
    <text evidence="2">Belongs to the ferric reductase (FRE) family.</text>
</comment>
<proteinExistence type="inferred from homology"/>
<evidence type="ECO:0000256" key="7">
    <source>
        <dbReference type="ARBA" id="ARBA00022982"/>
    </source>
</evidence>
<dbReference type="InterPro" id="IPR017938">
    <property type="entry name" value="Riboflavin_synthase-like_b-brl"/>
</dbReference>
<dbReference type="GO" id="GO:0015677">
    <property type="term" value="P:copper ion import"/>
    <property type="evidence" value="ECO:0007669"/>
    <property type="project" value="TreeGrafter"/>
</dbReference>
<dbReference type="AlphaFoldDB" id="A0A8H7BGW6"/>
<dbReference type="EMBL" id="JAAABM010000003">
    <property type="protein sequence ID" value="KAF7679263.1"/>
    <property type="molecule type" value="Genomic_DNA"/>
</dbReference>
<organism evidence="16 17">
    <name type="scientific">Alternaria burnsii</name>
    <dbReference type="NCBI Taxonomy" id="1187904"/>
    <lineage>
        <taxon>Eukaryota</taxon>
        <taxon>Fungi</taxon>
        <taxon>Dikarya</taxon>
        <taxon>Ascomycota</taxon>
        <taxon>Pezizomycotina</taxon>
        <taxon>Dothideomycetes</taxon>
        <taxon>Pleosporomycetidae</taxon>
        <taxon>Pleosporales</taxon>
        <taxon>Pleosporineae</taxon>
        <taxon>Pleosporaceae</taxon>
        <taxon>Alternaria</taxon>
        <taxon>Alternaria sect. Alternaria</taxon>
    </lineage>
</organism>
<feature type="region of interest" description="Disordered" evidence="13">
    <location>
        <begin position="1"/>
        <end position="27"/>
    </location>
</feature>
<evidence type="ECO:0000256" key="2">
    <source>
        <dbReference type="ARBA" id="ARBA00006278"/>
    </source>
</evidence>
<comment type="subcellular location">
    <subcellularLocation>
        <location evidence="1">Cell membrane</location>
        <topology evidence="1">Multi-pass membrane protein</topology>
    </subcellularLocation>
</comment>
<evidence type="ECO:0000259" key="15">
    <source>
        <dbReference type="PROSITE" id="PS51384"/>
    </source>
</evidence>
<evidence type="ECO:0000256" key="3">
    <source>
        <dbReference type="ARBA" id="ARBA00012668"/>
    </source>
</evidence>
<dbReference type="PROSITE" id="PS51384">
    <property type="entry name" value="FAD_FR"/>
    <property type="match status" value="1"/>
</dbReference>
<keyword evidence="6 14" id="KW-0812">Transmembrane</keyword>
<keyword evidence="10" id="KW-0406">Ion transport</keyword>
<dbReference type="PANTHER" id="PTHR32361">
    <property type="entry name" value="FERRIC/CUPRIC REDUCTASE TRANSMEMBRANE COMPONENT"/>
    <property type="match status" value="1"/>
</dbReference>
<dbReference type="InterPro" id="IPR013112">
    <property type="entry name" value="FAD-bd_8"/>
</dbReference>
<keyword evidence="5" id="KW-1003">Cell membrane</keyword>
<feature type="compositionally biased region" description="Polar residues" evidence="13">
    <location>
        <begin position="1"/>
        <end position="11"/>
    </location>
</feature>
<keyword evidence="17" id="KW-1185">Reference proteome</keyword>
<dbReference type="SUPFAM" id="SSF52343">
    <property type="entry name" value="Ferredoxin reductase-like, C-terminal NADP-linked domain"/>
    <property type="match status" value="1"/>
</dbReference>
<name>A0A8H7BGW6_9PLEO</name>
<evidence type="ECO:0000313" key="16">
    <source>
        <dbReference type="EMBL" id="KAF7679263.1"/>
    </source>
</evidence>
<comment type="caution">
    <text evidence="16">The sequence shown here is derived from an EMBL/GenBank/DDBJ whole genome shotgun (WGS) entry which is preliminary data.</text>
</comment>
<evidence type="ECO:0000256" key="5">
    <source>
        <dbReference type="ARBA" id="ARBA00022475"/>
    </source>
</evidence>
<dbReference type="InterPro" id="IPR013121">
    <property type="entry name" value="Fe_red_NAD-bd_6"/>
</dbReference>
<dbReference type="SFLD" id="SFLDS00052">
    <property type="entry name" value="Ferric_Reductase_Domain"/>
    <property type="match status" value="1"/>
</dbReference>
<evidence type="ECO:0000256" key="11">
    <source>
        <dbReference type="ARBA" id="ARBA00023136"/>
    </source>
</evidence>
<dbReference type="InterPro" id="IPR039261">
    <property type="entry name" value="FNR_nucleotide-bd"/>
</dbReference>
<dbReference type="CDD" id="cd06186">
    <property type="entry name" value="NOX_Duox_like_FAD_NADP"/>
    <property type="match status" value="1"/>
</dbReference>
<evidence type="ECO:0000256" key="13">
    <source>
        <dbReference type="SAM" id="MobiDB-lite"/>
    </source>
</evidence>
<feature type="transmembrane region" description="Helical" evidence="14">
    <location>
        <begin position="329"/>
        <end position="347"/>
    </location>
</feature>
<evidence type="ECO:0000256" key="8">
    <source>
        <dbReference type="ARBA" id="ARBA00022989"/>
    </source>
</evidence>
<feature type="transmembrane region" description="Helical" evidence="14">
    <location>
        <begin position="136"/>
        <end position="158"/>
    </location>
</feature>
<dbReference type="Gene3D" id="3.40.50.80">
    <property type="entry name" value="Nucleotide-binding domain of ferredoxin-NADP reductase (FNR) module"/>
    <property type="match status" value="1"/>
</dbReference>
<feature type="domain" description="FAD-binding FR-type" evidence="15">
    <location>
        <begin position="420"/>
        <end position="531"/>
    </location>
</feature>
<sequence>MRPLLRQSTPTPYGLGKKSANTESKSAGVRVVSDDGFERLDDDTSHLWLRPMGQQHRVDASDQREIIPEDAGQAVLRPLITMFSNSTDNVLAARHIQTDSDVEYTIDYWGYAVRNFPCTNDAGSCEYLDAVYGNHYTSMIFTFILWAVLGALLLLTLLSRLVRPQRRDGVKQSLLYRLVSLGSSTIRRHLMPECSKVFKYTTRLQVLILALLCAYLTAFSFAGITYKTWITPIKNTNLHNTRSGIGGFADRVGAFAFALTPLTIALCSRDSILSMLTGIPYQSFNFLHRWTGRIILVQSFVHAIIWTIVEGKLYQPQPTTYNEWISQKYMIWGCVAQGFITFLFVFSLRPVIRWTGYEFFRKSHLVVAGLYLGACWGHWEKLSCWMIASLAIMGFDLVVRTLRTWLIHTGYKDGGLGFGFRSIPATMETFKDPTGTIVRMTFAHPHRAWEIGQHFYLTFPALNIWQSHPFTPASNPTSSSPIQSHTYIIRACKGETAKLATLAESAANCYPRREASTPVIMMGPCGSAIMNDDFSNILAISGGTGITYTLPVIMKALSDASPARNIELVWTVRHLENLAWIASELAYLKSQLDGFQADSPYNEDKLEKAPIVSVESKKRFRINIFVTRPDPRKHQQASWQPPVDKGNDFGDSDSLSQATSIDTMPFDRRVEELSRQCPNFRITWLNNARPDVPSLVDTFMSETVEQGRTQVIGSGPPDLGTQLRAAVAAKNVPGNVWRGDETSDVACVWDDRMG</sequence>
<evidence type="ECO:0000313" key="17">
    <source>
        <dbReference type="Proteomes" id="UP000596902"/>
    </source>
</evidence>
<feature type="transmembrane region" description="Helical" evidence="14">
    <location>
        <begin position="290"/>
        <end position="309"/>
    </location>
</feature>
<dbReference type="Pfam" id="PF08030">
    <property type="entry name" value="NAD_binding_6"/>
    <property type="match status" value="1"/>
</dbReference>